<feature type="binding site" evidence="6">
    <location>
        <position position="95"/>
    </location>
    <ligand>
        <name>GTP</name>
        <dbReference type="ChEBI" id="CHEBI:37565"/>
    </ligand>
</feature>
<comment type="domain">
    <text evidence="6">The N-terminal domain determines nucleotide recognition and specific binding, while the C-terminal domain determines the specific binding to the target protein.</text>
</comment>
<dbReference type="Proteomes" id="UP000776252">
    <property type="component" value="Unassembled WGS sequence"/>
</dbReference>
<sequence length="187" mass="21267">MINKTLAILAGGQSSRMLYNNKAFLIYKEKTFIEQIIRAGSSYKEIIIVANNKDIYEEFNLRVVGDIYKGHGPLGGIHAALTNSLTEYCLCIACDMPLISPEILDILGCIEEDYEGLIPKVNNRLQTLCAVYKKTIVNNIEKSLQENENKIREFIVSIECKVVEGLSYREFLNINTLEDYKNLEAKY</sequence>
<keyword evidence="3 6" id="KW-0479">Metal-binding</keyword>
<feature type="binding site" evidence="6">
    <location>
        <position position="95"/>
    </location>
    <ligand>
        <name>Mg(2+)</name>
        <dbReference type="ChEBI" id="CHEBI:18420"/>
    </ligand>
</feature>
<dbReference type="HAMAP" id="MF_00316">
    <property type="entry name" value="MobA"/>
    <property type="match status" value="1"/>
</dbReference>
<feature type="binding site" evidence="6">
    <location>
        <position position="22"/>
    </location>
    <ligand>
        <name>GTP</name>
        <dbReference type="ChEBI" id="CHEBI:37565"/>
    </ligand>
</feature>
<comment type="function">
    <text evidence="6">Transfers a GMP moiety from GTP to Mo-molybdopterin (Mo-MPT) cofactor (Moco or molybdenum cofactor) to form Mo-molybdopterin guanine dinucleotide (Mo-MGD) cofactor.</text>
</comment>
<dbReference type="Pfam" id="PF12804">
    <property type="entry name" value="NTP_transf_3"/>
    <property type="match status" value="1"/>
</dbReference>
<evidence type="ECO:0000313" key="9">
    <source>
        <dbReference type="Proteomes" id="UP000776252"/>
    </source>
</evidence>
<keyword evidence="8" id="KW-0548">Nucleotidyltransferase</keyword>
<keyword evidence="6" id="KW-0342">GTP-binding</keyword>
<evidence type="ECO:0000256" key="3">
    <source>
        <dbReference type="ARBA" id="ARBA00022723"/>
    </source>
</evidence>
<dbReference type="InterPro" id="IPR013482">
    <property type="entry name" value="Molybde_CF_guanTrfase"/>
</dbReference>
<feature type="binding site" evidence="6">
    <location>
        <begin position="9"/>
        <end position="11"/>
    </location>
    <ligand>
        <name>GTP</name>
        <dbReference type="ChEBI" id="CHEBI:37565"/>
    </ligand>
</feature>
<keyword evidence="5 6" id="KW-0460">Magnesium</keyword>
<dbReference type="PANTHER" id="PTHR19136:SF81">
    <property type="entry name" value="MOLYBDENUM COFACTOR GUANYLYLTRANSFERASE"/>
    <property type="match status" value="1"/>
</dbReference>
<dbReference type="InterPro" id="IPR025877">
    <property type="entry name" value="MobA-like_NTP_Trfase"/>
</dbReference>
<reference evidence="8 9" key="1">
    <citation type="submission" date="2021-06" db="EMBL/GenBank/DDBJ databases">
        <title>Clostridia strains as spoilage organisms.</title>
        <authorList>
            <person name="Wambui J."/>
            <person name="Stephan R."/>
            <person name="Stevens M.J.A."/>
        </authorList>
    </citation>
    <scope>NUCLEOTIDE SEQUENCE [LARGE SCALE GENOMIC DNA]</scope>
    <source>
        <strain evidence="8 9">DSM 14204</strain>
    </source>
</reference>
<dbReference type="RefSeq" id="WP_216151545.1">
    <property type="nucleotide sequence ID" value="NZ_JAHLDV010000085.1"/>
</dbReference>
<accession>A0ABS6BYJ4</accession>
<comment type="caution">
    <text evidence="8">The sequence shown here is derived from an EMBL/GenBank/DDBJ whole genome shotgun (WGS) entry which is preliminary data.</text>
</comment>
<gene>
    <name evidence="6" type="primary">mobA</name>
    <name evidence="8" type="ORF">KPL37_18465</name>
</gene>
<comment type="cofactor">
    <cofactor evidence="6">
        <name>Mg(2+)</name>
        <dbReference type="ChEBI" id="CHEBI:18420"/>
    </cofactor>
</comment>
<dbReference type="PANTHER" id="PTHR19136">
    <property type="entry name" value="MOLYBDENUM COFACTOR GUANYLYLTRANSFERASE"/>
    <property type="match status" value="1"/>
</dbReference>
<evidence type="ECO:0000259" key="7">
    <source>
        <dbReference type="Pfam" id="PF12804"/>
    </source>
</evidence>
<keyword evidence="4 6" id="KW-0547">Nucleotide-binding</keyword>
<evidence type="ECO:0000313" key="8">
    <source>
        <dbReference type="EMBL" id="MBU3161678.1"/>
    </source>
</evidence>
<dbReference type="GO" id="GO:0016779">
    <property type="term" value="F:nucleotidyltransferase activity"/>
    <property type="evidence" value="ECO:0007669"/>
    <property type="project" value="UniProtKB-KW"/>
</dbReference>
<organism evidence="8 9">
    <name type="scientific">Clostridium frigoris</name>
    <dbReference type="NCBI Taxonomy" id="205327"/>
    <lineage>
        <taxon>Bacteria</taxon>
        <taxon>Bacillati</taxon>
        <taxon>Bacillota</taxon>
        <taxon>Clostridia</taxon>
        <taxon>Eubacteriales</taxon>
        <taxon>Clostridiaceae</taxon>
        <taxon>Clostridium</taxon>
    </lineage>
</organism>
<keyword evidence="2 6" id="KW-0808">Transferase</keyword>
<comment type="subcellular location">
    <subcellularLocation>
        <location evidence="6">Cytoplasm</location>
    </subcellularLocation>
</comment>
<dbReference type="EMBL" id="JAHLDV010000085">
    <property type="protein sequence ID" value="MBU3161678.1"/>
    <property type="molecule type" value="Genomic_DNA"/>
</dbReference>
<evidence type="ECO:0000256" key="4">
    <source>
        <dbReference type="ARBA" id="ARBA00022741"/>
    </source>
</evidence>
<keyword evidence="1 6" id="KW-0963">Cytoplasm</keyword>
<feature type="domain" description="MobA-like NTP transferase" evidence="7">
    <location>
        <begin position="7"/>
        <end position="154"/>
    </location>
</feature>
<evidence type="ECO:0000256" key="1">
    <source>
        <dbReference type="ARBA" id="ARBA00022490"/>
    </source>
</evidence>
<dbReference type="EC" id="2.7.7.77" evidence="6"/>
<protein>
    <recommendedName>
        <fullName evidence="6">Probable molybdenum cofactor guanylyltransferase</fullName>
        <shortName evidence="6">MoCo guanylyltransferase</shortName>
        <ecNumber evidence="6">2.7.7.77</ecNumber>
    </recommendedName>
    <alternativeName>
        <fullName evidence="6">GTP:molybdopterin guanylyltransferase</fullName>
    </alternativeName>
    <alternativeName>
        <fullName evidence="6">Mo-MPT guanylyltransferase</fullName>
    </alternativeName>
    <alternativeName>
        <fullName evidence="6">Molybdopterin guanylyltransferase</fullName>
    </alternativeName>
    <alternativeName>
        <fullName evidence="6">Molybdopterin-guanine dinucleotide synthase</fullName>
        <shortName evidence="6">MGD synthase</shortName>
    </alternativeName>
</protein>
<comment type="caution">
    <text evidence="6">Lacks conserved residue(s) required for the propagation of feature annotation.</text>
</comment>
<keyword evidence="9" id="KW-1185">Reference proteome</keyword>
<feature type="binding site" evidence="6">
    <location>
        <position position="66"/>
    </location>
    <ligand>
        <name>GTP</name>
        <dbReference type="ChEBI" id="CHEBI:37565"/>
    </ligand>
</feature>
<comment type="catalytic activity">
    <reaction evidence="6">
        <text>Mo-molybdopterin + GTP + H(+) = Mo-molybdopterin guanine dinucleotide + diphosphate</text>
        <dbReference type="Rhea" id="RHEA:34243"/>
        <dbReference type="ChEBI" id="CHEBI:15378"/>
        <dbReference type="ChEBI" id="CHEBI:33019"/>
        <dbReference type="ChEBI" id="CHEBI:37565"/>
        <dbReference type="ChEBI" id="CHEBI:71302"/>
        <dbReference type="ChEBI" id="CHEBI:71310"/>
        <dbReference type="EC" id="2.7.7.77"/>
    </reaction>
</comment>
<keyword evidence="6" id="KW-0501">Molybdenum cofactor biosynthesis</keyword>
<evidence type="ECO:0000256" key="5">
    <source>
        <dbReference type="ARBA" id="ARBA00022842"/>
    </source>
</evidence>
<evidence type="ECO:0000256" key="6">
    <source>
        <dbReference type="HAMAP-Rule" id="MF_00316"/>
    </source>
</evidence>
<proteinExistence type="inferred from homology"/>
<name>A0ABS6BYJ4_9CLOT</name>
<evidence type="ECO:0000256" key="2">
    <source>
        <dbReference type="ARBA" id="ARBA00022679"/>
    </source>
</evidence>
<comment type="similarity">
    <text evidence="6">Belongs to the MobA family.</text>
</comment>
<dbReference type="CDD" id="cd02503">
    <property type="entry name" value="MobA"/>
    <property type="match status" value="1"/>
</dbReference>